<accession>A0ABV3H5N5</accession>
<dbReference type="Proteomes" id="UP001552427">
    <property type="component" value="Unassembled WGS sequence"/>
</dbReference>
<evidence type="ECO:0000256" key="1">
    <source>
        <dbReference type="ARBA" id="ARBA00009013"/>
    </source>
</evidence>
<dbReference type="EMBL" id="JBFARM010000006">
    <property type="protein sequence ID" value="MEV4287842.1"/>
    <property type="molecule type" value="Genomic_DNA"/>
</dbReference>
<dbReference type="PANTHER" id="PTHR33495:SF2">
    <property type="entry name" value="ANTI-SIGMA FACTOR ANTAGONIST TM_1081-RELATED"/>
    <property type="match status" value="1"/>
</dbReference>
<name>A0ABV3H5N5_9ACTN</name>
<dbReference type="InterPro" id="IPR002645">
    <property type="entry name" value="STAS_dom"/>
</dbReference>
<evidence type="ECO:0000259" key="3">
    <source>
        <dbReference type="PROSITE" id="PS50801"/>
    </source>
</evidence>
<dbReference type="Gene3D" id="3.30.750.24">
    <property type="entry name" value="STAS domain"/>
    <property type="match status" value="1"/>
</dbReference>
<dbReference type="NCBIfam" id="TIGR00377">
    <property type="entry name" value="ant_ant_sig"/>
    <property type="match status" value="1"/>
</dbReference>
<proteinExistence type="inferred from homology"/>
<dbReference type="Pfam" id="PF01740">
    <property type="entry name" value="STAS"/>
    <property type="match status" value="1"/>
</dbReference>
<sequence length="131" mass="13654">MPMTTDESGRALPGGRAPDWLTVLVEERDGHAVVRLDGELDILTRPRLSAACDELLSRGVRRIVIDATGLSFSDCAGLSALLGVQRETWRRGGSLVLTGVHGMPARLLAITGAAATLLPGEATGPAKAVGE</sequence>
<dbReference type="InterPro" id="IPR036513">
    <property type="entry name" value="STAS_dom_sf"/>
</dbReference>
<comment type="caution">
    <text evidence="4">The sequence shown here is derived from an EMBL/GenBank/DDBJ whole genome shotgun (WGS) entry which is preliminary data.</text>
</comment>
<dbReference type="InterPro" id="IPR003658">
    <property type="entry name" value="Anti-sigma_ant"/>
</dbReference>
<evidence type="ECO:0000256" key="2">
    <source>
        <dbReference type="RuleBase" id="RU003749"/>
    </source>
</evidence>
<comment type="similarity">
    <text evidence="1 2">Belongs to the anti-sigma-factor antagonist family.</text>
</comment>
<reference evidence="4 5" key="1">
    <citation type="submission" date="2024-06" db="EMBL/GenBank/DDBJ databases">
        <title>The Natural Products Discovery Center: Release of the First 8490 Sequenced Strains for Exploring Actinobacteria Biosynthetic Diversity.</title>
        <authorList>
            <person name="Kalkreuter E."/>
            <person name="Kautsar S.A."/>
            <person name="Yang D."/>
            <person name="Bader C.D."/>
            <person name="Teijaro C.N."/>
            <person name="Fluegel L."/>
            <person name="Davis C.M."/>
            <person name="Simpson J.R."/>
            <person name="Lauterbach L."/>
            <person name="Steele A.D."/>
            <person name="Gui C."/>
            <person name="Meng S."/>
            <person name="Li G."/>
            <person name="Viehrig K."/>
            <person name="Ye F."/>
            <person name="Su P."/>
            <person name="Kiefer A.F."/>
            <person name="Nichols A."/>
            <person name="Cepeda A.J."/>
            <person name="Yan W."/>
            <person name="Fan B."/>
            <person name="Jiang Y."/>
            <person name="Adhikari A."/>
            <person name="Zheng C.-J."/>
            <person name="Schuster L."/>
            <person name="Cowan T.M."/>
            <person name="Smanski M.J."/>
            <person name="Chevrette M.G."/>
            <person name="De Carvalho L.P.S."/>
            <person name="Shen B."/>
        </authorList>
    </citation>
    <scope>NUCLEOTIDE SEQUENCE [LARGE SCALE GENOMIC DNA]</scope>
    <source>
        <strain evidence="4 5">NPDC049574</strain>
    </source>
</reference>
<organism evidence="4 5">
    <name type="scientific">Nonomuraea bangladeshensis</name>
    <dbReference type="NCBI Taxonomy" id="404385"/>
    <lineage>
        <taxon>Bacteria</taxon>
        <taxon>Bacillati</taxon>
        <taxon>Actinomycetota</taxon>
        <taxon>Actinomycetes</taxon>
        <taxon>Streptosporangiales</taxon>
        <taxon>Streptosporangiaceae</taxon>
        <taxon>Nonomuraea</taxon>
    </lineage>
</organism>
<feature type="domain" description="STAS" evidence="3">
    <location>
        <begin position="21"/>
        <end position="131"/>
    </location>
</feature>
<keyword evidence="5" id="KW-1185">Reference proteome</keyword>
<dbReference type="PROSITE" id="PS50801">
    <property type="entry name" value="STAS"/>
    <property type="match status" value="1"/>
</dbReference>
<protein>
    <recommendedName>
        <fullName evidence="2">Anti-sigma factor antagonist</fullName>
    </recommendedName>
</protein>
<dbReference type="RefSeq" id="WP_364451919.1">
    <property type="nucleotide sequence ID" value="NZ_JBFARM010000006.1"/>
</dbReference>
<dbReference type="CDD" id="cd07043">
    <property type="entry name" value="STAS_anti-anti-sigma_factors"/>
    <property type="match status" value="1"/>
</dbReference>
<dbReference type="PANTHER" id="PTHR33495">
    <property type="entry name" value="ANTI-SIGMA FACTOR ANTAGONIST TM_1081-RELATED-RELATED"/>
    <property type="match status" value="1"/>
</dbReference>
<evidence type="ECO:0000313" key="5">
    <source>
        <dbReference type="Proteomes" id="UP001552427"/>
    </source>
</evidence>
<evidence type="ECO:0000313" key="4">
    <source>
        <dbReference type="EMBL" id="MEV4287842.1"/>
    </source>
</evidence>
<dbReference type="SUPFAM" id="SSF52091">
    <property type="entry name" value="SpoIIaa-like"/>
    <property type="match status" value="1"/>
</dbReference>
<gene>
    <name evidence="4" type="ORF">AB0K40_20225</name>
</gene>